<dbReference type="Proteomes" id="UP000002586">
    <property type="component" value="Chromosome"/>
</dbReference>
<dbReference type="KEGG" id="mgm:Mmc1_3698"/>
<dbReference type="GO" id="GO:0043023">
    <property type="term" value="F:ribosomal large subunit binding"/>
    <property type="evidence" value="ECO:0007669"/>
    <property type="project" value="InterPro"/>
</dbReference>
<evidence type="ECO:0000313" key="8">
    <source>
        <dbReference type="Proteomes" id="UP000002586"/>
    </source>
</evidence>
<evidence type="ECO:0000256" key="5">
    <source>
        <dbReference type="SAM" id="MobiDB-lite"/>
    </source>
</evidence>
<dbReference type="STRING" id="156889.Mmc1_3698"/>
<evidence type="ECO:0000259" key="6">
    <source>
        <dbReference type="SMART" id="SM00363"/>
    </source>
</evidence>
<keyword evidence="7" id="KW-0346">Stress response</keyword>
<reference evidence="7 8" key="2">
    <citation type="journal article" date="2012" name="Int. J. Syst. Evol. Microbiol.">
        <title>Magnetococcus marinus gen. nov., sp. nov., a marine, magnetotactic bacterium that represents a novel lineage (Magnetococcaceae fam. nov.; Magnetococcales ord. nov.) at the base of the Alphaproteobacteria.</title>
        <authorList>
            <person name="Bazylinski D.A."/>
            <person name="Williams T.J."/>
            <person name="Lefevre C.T."/>
            <person name="Berg R.J."/>
            <person name="Zhang C.L."/>
            <person name="Bowser S.S."/>
            <person name="Dean A.J."/>
            <person name="Beveridge T.J."/>
        </authorList>
    </citation>
    <scope>NUCLEOTIDE SEQUENCE [LARGE SCALE GENOMIC DNA]</scope>
    <source>
        <strain evidence="8">ATCC BAA-1437 / JCM 17883 / MC-1</strain>
    </source>
</reference>
<dbReference type="InterPro" id="IPR036986">
    <property type="entry name" value="S4_RNA-bd_sf"/>
</dbReference>
<dbReference type="EMBL" id="CP000471">
    <property type="protein sequence ID" value="ABK46183.1"/>
    <property type="molecule type" value="Genomic_DNA"/>
</dbReference>
<dbReference type="SUPFAM" id="SSF55174">
    <property type="entry name" value="Alpha-L RNA-binding motif"/>
    <property type="match status" value="1"/>
</dbReference>
<dbReference type="InterPro" id="IPR025708">
    <property type="entry name" value="HSP15"/>
</dbReference>
<protein>
    <submittedName>
        <fullName evidence="7">Heat shock protein Hsp15</fullName>
    </submittedName>
</protein>
<dbReference type="InterPro" id="IPR002942">
    <property type="entry name" value="S4_RNA-bd"/>
</dbReference>
<evidence type="ECO:0000256" key="4">
    <source>
        <dbReference type="PROSITE-ProRule" id="PRU00182"/>
    </source>
</evidence>
<dbReference type="OrthoDB" id="9797176at2"/>
<dbReference type="PIRSF" id="PIRSF016821">
    <property type="entry name" value="HSP15"/>
    <property type="match status" value="1"/>
</dbReference>
<sequence>MSPSNEARLRIDKWLWAARFFKTRALATDAVNGGHVHLNGQRIKASHQVKVGDRLEITKGPVQFALVIEGLHDKRGPAPAAQQLYCESEASKQARVAVADQQRAERISRPDYGSARPTKRDRRAMDRLKG</sequence>
<evidence type="ECO:0000256" key="2">
    <source>
        <dbReference type="ARBA" id="ARBA00022884"/>
    </source>
</evidence>
<feature type="region of interest" description="Disordered" evidence="5">
    <location>
        <begin position="96"/>
        <end position="130"/>
    </location>
</feature>
<keyword evidence="8" id="KW-1185">Reference proteome</keyword>
<gene>
    <name evidence="7" type="ordered locus">Mmc1_3698</name>
</gene>
<dbReference type="CDD" id="cd00165">
    <property type="entry name" value="S4"/>
    <property type="match status" value="1"/>
</dbReference>
<reference evidence="8" key="1">
    <citation type="journal article" date="2009" name="Appl. Environ. Microbiol.">
        <title>Complete genome sequence of the chemolithoautotrophic marine magnetotactic coccus strain MC-1.</title>
        <authorList>
            <person name="Schubbe S."/>
            <person name="Williams T.J."/>
            <person name="Xie G."/>
            <person name="Kiss H.E."/>
            <person name="Brettin T.S."/>
            <person name="Martinez D."/>
            <person name="Ross C.A."/>
            <person name="Schuler D."/>
            <person name="Cox B.L."/>
            <person name="Nealson K.H."/>
            <person name="Bazylinski D.A."/>
        </authorList>
    </citation>
    <scope>NUCLEOTIDE SEQUENCE [LARGE SCALE GENOMIC DNA]</scope>
    <source>
        <strain evidence="8">ATCC BAA-1437 / JCM 17883 / MC-1</strain>
    </source>
</reference>
<proteinExistence type="inferred from homology"/>
<organism evidence="7 8">
    <name type="scientific">Magnetococcus marinus (strain ATCC BAA-1437 / JCM 17883 / MC-1)</name>
    <dbReference type="NCBI Taxonomy" id="156889"/>
    <lineage>
        <taxon>Bacteria</taxon>
        <taxon>Pseudomonadati</taxon>
        <taxon>Pseudomonadota</taxon>
        <taxon>Magnetococcia</taxon>
        <taxon>Magnetococcales</taxon>
        <taxon>Magnetococcaceae</taxon>
        <taxon>Magnetococcus</taxon>
    </lineage>
</organism>
<dbReference type="Gene3D" id="3.10.290.10">
    <property type="entry name" value="RNA-binding S4 domain"/>
    <property type="match status" value="1"/>
</dbReference>
<dbReference type="HOGENOM" id="CLU_101003_2_1_5"/>
<keyword evidence="2 4" id="KW-0694">RNA-binding</keyword>
<evidence type="ECO:0000256" key="3">
    <source>
        <dbReference type="ARBA" id="ARBA00023125"/>
    </source>
</evidence>
<feature type="domain" description="RNA-binding S4" evidence="6">
    <location>
        <begin position="9"/>
        <end position="66"/>
    </location>
</feature>
<dbReference type="AlphaFoldDB" id="A0LDZ0"/>
<dbReference type="Pfam" id="PF01479">
    <property type="entry name" value="S4"/>
    <property type="match status" value="1"/>
</dbReference>
<dbReference type="GO" id="GO:0003677">
    <property type="term" value="F:DNA binding"/>
    <property type="evidence" value="ECO:0007669"/>
    <property type="project" value="UniProtKB-KW"/>
</dbReference>
<evidence type="ECO:0000256" key="1">
    <source>
        <dbReference type="ARBA" id="ARBA00008396"/>
    </source>
</evidence>
<dbReference type="GO" id="GO:0034605">
    <property type="term" value="P:cellular response to heat"/>
    <property type="evidence" value="ECO:0007669"/>
    <property type="project" value="InterPro"/>
</dbReference>
<keyword evidence="3" id="KW-0238">DNA-binding</keyword>
<dbReference type="GO" id="GO:0003727">
    <property type="term" value="F:single-stranded RNA binding"/>
    <property type="evidence" value="ECO:0007669"/>
    <property type="project" value="InterPro"/>
</dbReference>
<accession>A0LDZ0</accession>
<dbReference type="eggNOG" id="COG1188">
    <property type="taxonomic scope" value="Bacteria"/>
</dbReference>
<evidence type="ECO:0000313" key="7">
    <source>
        <dbReference type="EMBL" id="ABK46183.1"/>
    </source>
</evidence>
<dbReference type="PROSITE" id="PS50889">
    <property type="entry name" value="S4"/>
    <property type="match status" value="1"/>
</dbReference>
<dbReference type="RefSeq" id="WP_011715236.1">
    <property type="nucleotide sequence ID" value="NC_008576.1"/>
</dbReference>
<comment type="similarity">
    <text evidence="1">Belongs to the HSP15 family.</text>
</comment>
<dbReference type="SMART" id="SM00363">
    <property type="entry name" value="S4"/>
    <property type="match status" value="1"/>
</dbReference>
<name>A0LDZ0_MAGMM</name>